<gene>
    <name evidence="1" type="ORF">C8E03_1024</name>
</gene>
<dbReference type="EMBL" id="QICS01000002">
    <property type="protein sequence ID" value="PXV93238.1"/>
    <property type="molecule type" value="Genomic_DNA"/>
</dbReference>
<organism evidence="1 2">
    <name type="scientific">Lachnotalea glycerini</name>
    <dbReference type="NCBI Taxonomy" id="1763509"/>
    <lineage>
        <taxon>Bacteria</taxon>
        <taxon>Bacillati</taxon>
        <taxon>Bacillota</taxon>
        <taxon>Clostridia</taxon>
        <taxon>Lachnospirales</taxon>
        <taxon>Lachnospiraceae</taxon>
        <taxon>Lachnotalea</taxon>
    </lineage>
</organism>
<reference evidence="1 2" key="1">
    <citation type="submission" date="2018-05" db="EMBL/GenBank/DDBJ databases">
        <title>Genomic Encyclopedia of Type Strains, Phase IV (KMG-IV): sequencing the most valuable type-strain genomes for metagenomic binning, comparative biology and taxonomic classification.</title>
        <authorList>
            <person name="Goeker M."/>
        </authorList>
    </citation>
    <scope>NUCLEOTIDE SEQUENCE [LARGE SCALE GENOMIC DNA]</scope>
    <source>
        <strain evidence="1 2">DSM 28816</strain>
    </source>
</reference>
<proteinExistence type="predicted"/>
<dbReference type="RefSeq" id="WP_110290412.1">
    <property type="nucleotide sequence ID" value="NZ_QICS01000002.1"/>
</dbReference>
<sequence>MINIIDKIMGGGKSTHIINKINDEIQADGWNNVKYLICVPLLTEVERYRNSIKGIYIYDPQMRGSKTIDFRRLISEQKNIVTTHALISKIDSETLDLLYASNYKLVIDECLDAVHEYKSISLKDWEILQEKFITINDKGFLEWNDSEEEYDGIFQEIKKLCEINSLMDVPNYQSNKKKLLMWNFTTTFFEAFQECYILTYGWNGSYFKAYFDLHKIAYNHLTIKNDMSEPYSVIADKQDRKDLKQLINIYEGDLNRIGDKIRGNKSNPLSSTWYTRQITGDKLLLNQLKNNTYNYFRNVVKTPSKLNMWTCYIKAKKYLSGDGYAKGFLSWTMKATNEYKHKTTLAYLDNLFLHQQLISFFKYHKIEIDAEQYATNELMQWVWRSAIRDKKEINIYIPSTRMRSLLNDFINV</sequence>
<accession>A0A318ER82</accession>
<dbReference type="AlphaFoldDB" id="A0A318ER82"/>
<comment type="caution">
    <text evidence="1">The sequence shown here is derived from an EMBL/GenBank/DDBJ whole genome shotgun (WGS) entry which is preliminary data.</text>
</comment>
<evidence type="ECO:0000313" key="2">
    <source>
        <dbReference type="Proteomes" id="UP000247523"/>
    </source>
</evidence>
<protein>
    <submittedName>
        <fullName evidence="1">Uncharacterized protein</fullName>
    </submittedName>
</protein>
<evidence type="ECO:0000313" key="1">
    <source>
        <dbReference type="EMBL" id="PXV93238.1"/>
    </source>
</evidence>
<name>A0A318ER82_9FIRM</name>
<dbReference type="Proteomes" id="UP000247523">
    <property type="component" value="Unassembled WGS sequence"/>
</dbReference>